<reference evidence="7" key="1">
    <citation type="submission" date="2021-03" db="EMBL/GenBank/DDBJ databases">
        <title>Antimicrobial resistance genes in bacteria isolated from Japanese honey, and their potential for conferring macrolide and lincosamide resistance in the American foulbrood pathogen Paenibacillus larvae.</title>
        <authorList>
            <person name="Okamoto M."/>
            <person name="Kumagai M."/>
            <person name="Kanamori H."/>
            <person name="Takamatsu D."/>
        </authorList>
    </citation>
    <scope>NUCLEOTIDE SEQUENCE</scope>
    <source>
        <strain evidence="7">J41TS4</strain>
    </source>
</reference>
<organism evidence="7 8">
    <name type="scientific">Paenibacillus apis</name>
    <dbReference type="NCBI Taxonomy" id="1792174"/>
    <lineage>
        <taxon>Bacteria</taxon>
        <taxon>Bacillati</taxon>
        <taxon>Bacillota</taxon>
        <taxon>Bacilli</taxon>
        <taxon>Bacillales</taxon>
        <taxon>Paenibacillaceae</taxon>
        <taxon>Paenibacillus</taxon>
    </lineage>
</organism>
<dbReference type="PANTHER" id="PTHR33507:SF3">
    <property type="entry name" value="INNER MEMBRANE PROTEIN YBBJ"/>
    <property type="match status" value="1"/>
</dbReference>
<evidence type="ECO:0000256" key="1">
    <source>
        <dbReference type="ARBA" id="ARBA00004141"/>
    </source>
</evidence>
<dbReference type="Pfam" id="PF01957">
    <property type="entry name" value="NfeD"/>
    <property type="match status" value="1"/>
</dbReference>
<dbReference type="Proteomes" id="UP000678895">
    <property type="component" value="Unassembled WGS sequence"/>
</dbReference>
<dbReference type="GO" id="GO:0005886">
    <property type="term" value="C:plasma membrane"/>
    <property type="evidence" value="ECO:0007669"/>
    <property type="project" value="TreeGrafter"/>
</dbReference>
<keyword evidence="8" id="KW-1185">Reference proteome</keyword>
<comment type="caution">
    <text evidence="7">The sequence shown here is derived from an EMBL/GenBank/DDBJ whole genome shotgun (WGS) entry which is preliminary data.</text>
</comment>
<evidence type="ECO:0000256" key="2">
    <source>
        <dbReference type="ARBA" id="ARBA00022692"/>
    </source>
</evidence>
<accession>A0A920CNX2</accession>
<dbReference type="InterPro" id="IPR002810">
    <property type="entry name" value="NfeD-like_C"/>
</dbReference>
<evidence type="ECO:0000256" key="5">
    <source>
        <dbReference type="SAM" id="Phobius"/>
    </source>
</evidence>
<keyword evidence="2 5" id="KW-0812">Transmembrane</keyword>
<dbReference type="EMBL" id="BORS01000014">
    <property type="protein sequence ID" value="GIO43963.1"/>
    <property type="molecule type" value="Genomic_DNA"/>
</dbReference>
<dbReference type="InterPro" id="IPR012340">
    <property type="entry name" value="NA-bd_OB-fold"/>
</dbReference>
<name>A0A920CNX2_9BACL</name>
<evidence type="ECO:0000259" key="6">
    <source>
        <dbReference type="Pfam" id="PF01957"/>
    </source>
</evidence>
<protein>
    <recommendedName>
        <fullName evidence="6">NfeD-like C-terminal domain-containing protein</fullName>
    </recommendedName>
</protein>
<proteinExistence type="predicted"/>
<dbReference type="RefSeq" id="WP_301629424.1">
    <property type="nucleotide sequence ID" value="NZ_BORS01000014.1"/>
</dbReference>
<sequence length="144" mass="15922">MDAWIVWLIAAGIILVLEMFTLTFYMLWFCIGALVAALVAWIAPDAYLLQVVAGSIVTLVLTIFTKPISKKVRSSKGFQDTGTELVGRQGVVVDPIEPGQYGIVKVGSDTWSAVSTQLLAKDERVRVISRSSTIIEVERWEEFT</sequence>
<comment type="subcellular location">
    <subcellularLocation>
        <location evidence="1">Membrane</location>
        <topology evidence="1">Multi-pass membrane protein</topology>
    </subcellularLocation>
</comment>
<dbReference type="Gene3D" id="2.40.50.140">
    <property type="entry name" value="Nucleic acid-binding proteins"/>
    <property type="match status" value="1"/>
</dbReference>
<feature type="domain" description="NfeD-like C-terminal" evidence="6">
    <location>
        <begin position="84"/>
        <end position="139"/>
    </location>
</feature>
<evidence type="ECO:0000313" key="7">
    <source>
        <dbReference type="EMBL" id="GIO43963.1"/>
    </source>
</evidence>
<feature type="transmembrane region" description="Helical" evidence="5">
    <location>
        <begin position="46"/>
        <end position="64"/>
    </location>
</feature>
<evidence type="ECO:0000256" key="4">
    <source>
        <dbReference type="ARBA" id="ARBA00023136"/>
    </source>
</evidence>
<keyword evidence="3 5" id="KW-1133">Transmembrane helix</keyword>
<evidence type="ECO:0000313" key="8">
    <source>
        <dbReference type="Proteomes" id="UP000678895"/>
    </source>
</evidence>
<dbReference type="InterPro" id="IPR052165">
    <property type="entry name" value="Membrane_assoc_protease"/>
</dbReference>
<evidence type="ECO:0000256" key="3">
    <source>
        <dbReference type="ARBA" id="ARBA00022989"/>
    </source>
</evidence>
<gene>
    <name evidence="7" type="ORF">J41TS4_37210</name>
</gene>
<keyword evidence="4 5" id="KW-0472">Membrane</keyword>
<feature type="transmembrane region" description="Helical" evidence="5">
    <location>
        <begin position="7"/>
        <end position="40"/>
    </location>
</feature>
<dbReference type="AlphaFoldDB" id="A0A920CNX2"/>
<dbReference type="PANTHER" id="PTHR33507">
    <property type="entry name" value="INNER MEMBRANE PROTEIN YBBJ"/>
    <property type="match status" value="1"/>
</dbReference>
<dbReference type="SUPFAM" id="SSF141322">
    <property type="entry name" value="NfeD domain-like"/>
    <property type="match status" value="1"/>
</dbReference>